<evidence type="ECO:0000313" key="9">
    <source>
        <dbReference type="EMBL" id="RMO31832.1"/>
    </source>
</evidence>
<dbReference type="Pfam" id="PF19300">
    <property type="entry name" value="BPD_transp_1_N"/>
    <property type="match status" value="1"/>
</dbReference>
<dbReference type="InterPro" id="IPR035906">
    <property type="entry name" value="MetI-like_sf"/>
</dbReference>
<dbReference type="Proteomes" id="UP000276886">
    <property type="component" value="Unassembled WGS sequence"/>
</dbReference>
<evidence type="ECO:0000259" key="8">
    <source>
        <dbReference type="PROSITE" id="PS50928"/>
    </source>
</evidence>
<proteinExistence type="inferred from homology"/>
<dbReference type="PROSITE" id="PS50928">
    <property type="entry name" value="ABC_TM1"/>
    <property type="match status" value="1"/>
</dbReference>
<feature type="domain" description="ABC transmembrane type-1" evidence="8">
    <location>
        <begin position="193"/>
        <end position="398"/>
    </location>
</feature>
<feature type="transmembrane region" description="Helical" evidence="7">
    <location>
        <begin position="337"/>
        <end position="359"/>
    </location>
</feature>
<dbReference type="InterPro" id="IPR045621">
    <property type="entry name" value="BPD_transp_1_N"/>
</dbReference>
<gene>
    <name evidence="9" type="ORF">ALQ44_100042</name>
</gene>
<keyword evidence="3" id="KW-1003">Cell membrane</keyword>
<accession>A0A3M3UFK0</accession>
<dbReference type="PANTHER" id="PTHR43163">
    <property type="entry name" value="DIPEPTIDE TRANSPORT SYSTEM PERMEASE PROTEIN DPPB-RELATED"/>
    <property type="match status" value="1"/>
</dbReference>
<dbReference type="EMBL" id="RBPQ01000050">
    <property type="protein sequence ID" value="RMO31832.1"/>
    <property type="molecule type" value="Genomic_DNA"/>
</dbReference>
<keyword evidence="4 7" id="KW-0812">Transmembrane</keyword>
<evidence type="ECO:0000256" key="6">
    <source>
        <dbReference type="ARBA" id="ARBA00023136"/>
    </source>
</evidence>
<evidence type="ECO:0000313" key="10">
    <source>
        <dbReference type="Proteomes" id="UP000276886"/>
    </source>
</evidence>
<keyword evidence="6 7" id="KW-0472">Membrane</keyword>
<feature type="transmembrane region" description="Helical" evidence="7">
    <location>
        <begin position="232"/>
        <end position="259"/>
    </location>
</feature>
<feature type="transmembrane region" description="Helical" evidence="7">
    <location>
        <begin position="279"/>
        <end position="295"/>
    </location>
</feature>
<evidence type="ECO:0000256" key="7">
    <source>
        <dbReference type="RuleBase" id="RU363032"/>
    </source>
</evidence>
<dbReference type="Gene3D" id="1.10.3720.10">
    <property type="entry name" value="MetI-like"/>
    <property type="match status" value="1"/>
</dbReference>
<evidence type="ECO:0000256" key="4">
    <source>
        <dbReference type="ARBA" id="ARBA00022692"/>
    </source>
</evidence>
<dbReference type="CDD" id="cd06261">
    <property type="entry name" value="TM_PBP2"/>
    <property type="match status" value="1"/>
</dbReference>
<evidence type="ECO:0000256" key="5">
    <source>
        <dbReference type="ARBA" id="ARBA00022989"/>
    </source>
</evidence>
<comment type="subcellular location">
    <subcellularLocation>
        <location evidence="1 7">Cell membrane</location>
        <topology evidence="1 7">Multi-pass membrane protein</topology>
    </subcellularLocation>
</comment>
<evidence type="ECO:0000256" key="1">
    <source>
        <dbReference type="ARBA" id="ARBA00004651"/>
    </source>
</evidence>
<dbReference type="PANTHER" id="PTHR43163:SF3">
    <property type="entry name" value="PEPTIDE ABC TRANSPORTER PERMEASE PROTEIN"/>
    <property type="match status" value="1"/>
</dbReference>
<comment type="caution">
    <text evidence="9">The sequence shown here is derived from an EMBL/GenBank/DDBJ whole genome shotgun (WGS) entry which is preliminary data.</text>
</comment>
<evidence type="ECO:0000256" key="3">
    <source>
        <dbReference type="ARBA" id="ARBA00022475"/>
    </source>
</evidence>
<dbReference type="Pfam" id="PF00528">
    <property type="entry name" value="BPD_transp_1"/>
    <property type="match status" value="1"/>
</dbReference>
<evidence type="ECO:0000256" key="2">
    <source>
        <dbReference type="ARBA" id="ARBA00022448"/>
    </source>
</evidence>
<dbReference type="GO" id="GO:0005886">
    <property type="term" value="C:plasma membrane"/>
    <property type="evidence" value="ECO:0007669"/>
    <property type="project" value="UniProtKB-SubCell"/>
</dbReference>
<dbReference type="SUPFAM" id="SSF161098">
    <property type="entry name" value="MetI-like"/>
    <property type="match status" value="1"/>
</dbReference>
<name>A0A3M3UFK0_PSESJ</name>
<comment type="similarity">
    <text evidence="7">Belongs to the binding-protein-dependent transport system permease family.</text>
</comment>
<dbReference type="AlphaFoldDB" id="A0A3M3UFK0"/>
<protein>
    <submittedName>
        <fullName evidence="9">Peptide ABC transporter permease</fullName>
    </submittedName>
</protein>
<keyword evidence="5 7" id="KW-1133">Transmembrane helix</keyword>
<feature type="transmembrane region" description="Helical" evidence="7">
    <location>
        <begin position="379"/>
        <end position="404"/>
    </location>
</feature>
<feature type="transmembrane region" description="Helical" evidence="7">
    <location>
        <begin position="197"/>
        <end position="220"/>
    </location>
</feature>
<dbReference type="GO" id="GO:0055085">
    <property type="term" value="P:transmembrane transport"/>
    <property type="evidence" value="ECO:0007669"/>
    <property type="project" value="InterPro"/>
</dbReference>
<keyword evidence="2 7" id="KW-0813">Transport</keyword>
<organism evidence="9 10">
    <name type="scientific">Pseudomonas syringae pv. pisi</name>
    <dbReference type="NCBI Taxonomy" id="59510"/>
    <lineage>
        <taxon>Bacteria</taxon>
        <taxon>Pseudomonadati</taxon>
        <taxon>Pseudomonadota</taxon>
        <taxon>Gammaproteobacteria</taxon>
        <taxon>Pseudomonadales</taxon>
        <taxon>Pseudomonadaceae</taxon>
        <taxon>Pseudomonas</taxon>
        <taxon>Pseudomonas syringae</taxon>
    </lineage>
</organism>
<dbReference type="InterPro" id="IPR000515">
    <property type="entry name" value="MetI-like"/>
</dbReference>
<feature type="transmembrane region" description="Helical" evidence="7">
    <location>
        <begin position="100"/>
        <end position="128"/>
    </location>
</feature>
<reference evidence="9 10" key="1">
    <citation type="submission" date="2018-08" db="EMBL/GenBank/DDBJ databases">
        <title>Recombination of ecologically and evolutionarily significant loci maintains genetic cohesion in the Pseudomonas syringae species complex.</title>
        <authorList>
            <person name="Dillon M."/>
            <person name="Thakur S."/>
            <person name="Almeida R.N.D."/>
            <person name="Weir B.S."/>
            <person name="Guttman D.S."/>
        </authorList>
    </citation>
    <scope>NUCLEOTIDE SEQUENCE [LARGE SCALE GENOMIC DNA]</scope>
    <source>
        <strain evidence="9 10">ICMP 2788</strain>
    </source>
</reference>
<sequence length="412" mass="43728">MNPAGKTTSSTSCCCWPVAKPTTPSAAKCMATCRLWSARTAASASLCSSATSTVWTSVSRATPATRWAASWATCSASRCGWTRNCNAEPSRRTQMNSNTLWLIVQRFGAAIVTLLIVSIVVFAITAVLPGDAAQQALGQFATPEQVAALRIKLGLDQPGVVRYLHWLTNLLSGNLGESVSNAMPVSELIAGRFPKTLMLSATTALVSVPVALALGIGAAMYRGSRLDSALNFITLSLVAVPEFLVATLAVLIFAVNLGWLSALSYGADVSSPWQFMRTYALPVMTLCCVIVAQMARMTRAAVIDQLDSAYVEMARLKGVSPVRIVLRHALPNAIGPIVNAVALSLSYLLGGVVIVETIFNYPGIASLMVDAVTNRDMALVQGCTMLFCSAYLGLVLMADLCAILSNPRLRNQ</sequence>